<organism evidence="2 3">
    <name type="scientific">Phytophthora megakarya</name>
    <dbReference type="NCBI Taxonomy" id="4795"/>
    <lineage>
        <taxon>Eukaryota</taxon>
        <taxon>Sar</taxon>
        <taxon>Stramenopiles</taxon>
        <taxon>Oomycota</taxon>
        <taxon>Peronosporomycetes</taxon>
        <taxon>Peronosporales</taxon>
        <taxon>Peronosporaceae</taxon>
        <taxon>Phytophthora</taxon>
    </lineage>
</organism>
<feature type="compositionally biased region" description="Acidic residues" evidence="1">
    <location>
        <begin position="1"/>
        <end position="10"/>
    </location>
</feature>
<reference evidence="3" key="1">
    <citation type="submission" date="2017-03" db="EMBL/GenBank/DDBJ databases">
        <title>Phytopthora megakarya and P. palmivora, two closely related causual agents of cacao black pod achieved similar genome size and gene model numbers by different mechanisms.</title>
        <authorList>
            <person name="Ali S."/>
            <person name="Shao J."/>
            <person name="Larry D.J."/>
            <person name="Kronmiller B."/>
            <person name="Shen D."/>
            <person name="Strem M.D."/>
            <person name="Melnick R.L."/>
            <person name="Guiltinan M.J."/>
            <person name="Tyler B.M."/>
            <person name="Meinhardt L.W."/>
            <person name="Bailey B.A."/>
        </authorList>
    </citation>
    <scope>NUCLEOTIDE SEQUENCE [LARGE SCALE GENOMIC DNA]</scope>
    <source>
        <strain evidence="3">zdho120</strain>
    </source>
</reference>
<evidence type="ECO:0008006" key="4">
    <source>
        <dbReference type="Google" id="ProtNLM"/>
    </source>
</evidence>
<proteinExistence type="predicted"/>
<dbReference type="Proteomes" id="UP000198211">
    <property type="component" value="Unassembled WGS sequence"/>
</dbReference>
<accession>A0A225W008</accession>
<sequence length="140" mass="15816">MKAPDDEEDEDHHGCNWSEEDPKSMYLRKELRNFVDQDPVIRVLKLKRIADPKEPVTTPTTMANRFNSAMELIRLLKEAGVTPGFFDTEALLDLDINVTQATSRDLFQKLKILVGEVPQSPDPLPLTTTNVIDNVTVSSH</sequence>
<gene>
    <name evidence="2" type="ORF">PHMEG_00015946</name>
</gene>
<dbReference type="EMBL" id="NBNE01002230">
    <property type="protein sequence ID" value="OWZ11091.1"/>
    <property type="molecule type" value="Genomic_DNA"/>
</dbReference>
<dbReference type="OrthoDB" id="129427at2759"/>
<dbReference type="AlphaFoldDB" id="A0A225W008"/>
<feature type="region of interest" description="Disordered" evidence="1">
    <location>
        <begin position="1"/>
        <end position="22"/>
    </location>
</feature>
<comment type="caution">
    <text evidence="2">The sequence shown here is derived from an EMBL/GenBank/DDBJ whole genome shotgun (WGS) entry which is preliminary data.</text>
</comment>
<keyword evidence="3" id="KW-1185">Reference proteome</keyword>
<name>A0A225W008_9STRA</name>
<evidence type="ECO:0000313" key="3">
    <source>
        <dbReference type="Proteomes" id="UP000198211"/>
    </source>
</evidence>
<evidence type="ECO:0000313" key="2">
    <source>
        <dbReference type="EMBL" id="OWZ11091.1"/>
    </source>
</evidence>
<evidence type="ECO:0000256" key="1">
    <source>
        <dbReference type="SAM" id="MobiDB-lite"/>
    </source>
</evidence>
<protein>
    <recommendedName>
        <fullName evidence="4">Eukaryotic/viral aspartic protease</fullName>
    </recommendedName>
</protein>